<proteinExistence type="predicted"/>
<dbReference type="AlphaFoldDB" id="A0A520LN14"/>
<dbReference type="PANTHER" id="PTHR19328">
    <property type="entry name" value="HEDGEHOG-INTERACTING PROTEIN"/>
    <property type="match status" value="1"/>
</dbReference>
<dbReference type="InterPro" id="IPR011041">
    <property type="entry name" value="Quinoprot_gluc/sorb_DH_b-prop"/>
</dbReference>
<protein>
    <submittedName>
        <fullName evidence="2">PQQ-dependent sugar dehydrogenase</fullName>
    </submittedName>
</protein>
<dbReference type="InterPro" id="IPR012938">
    <property type="entry name" value="Glc/Sorbosone_DH"/>
</dbReference>
<evidence type="ECO:0000313" key="3">
    <source>
        <dbReference type="Proteomes" id="UP000318148"/>
    </source>
</evidence>
<name>A0A520LN14_9GAMM</name>
<accession>A0A520LN14</accession>
<dbReference type="Gene3D" id="2.120.10.30">
    <property type="entry name" value="TolB, C-terminal domain"/>
    <property type="match status" value="1"/>
</dbReference>
<feature type="domain" description="Glucose/Sorbosone dehydrogenase" evidence="1">
    <location>
        <begin position="27"/>
        <end position="356"/>
    </location>
</feature>
<organism evidence="2 3">
    <name type="scientific">SAR92 clade bacterium</name>
    <dbReference type="NCBI Taxonomy" id="2315479"/>
    <lineage>
        <taxon>Bacteria</taxon>
        <taxon>Pseudomonadati</taxon>
        <taxon>Pseudomonadota</taxon>
        <taxon>Gammaproteobacteria</taxon>
        <taxon>Cellvibrionales</taxon>
        <taxon>Porticoccaceae</taxon>
        <taxon>SAR92 clade</taxon>
    </lineage>
</organism>
<dbReference type="InterPro" id="IPR011042">
    <property type="entry name" value="6-blade_b-propeller_TolB-like"/>
</dbReference>
<dbReference type="EMBL" id="SHBO01000011">
    <property type="protein sequence ID" value="RZO07620.1"/>
    <property type="molecule type" value="Genomic_DNA"/>
</dbReference>
<dbReference type="PANTHER" id="PTHR19328:SF75">
    <property type="entry name" value="ALDOSE SUGAR DEHYDROGENASE YLII"/>
    <property type="match status" value="1"/>
</dbReference>
<comment type="caution">
    <text evidence="2">The sequence shown here is derived from an EMBL/GenBank/DDBJ whole genome shotgun (WGS) entry which is preliminary data.</text>
</comment>
<dbReference type="SUPFAM" id="SSF50952">
    <property type="entry name" value="Soluble quinoprotein glucose dehydrogenase"/>
    <property type="match status" value="1"/>
</dbReference>
<reference evidence="2 3" key="1">
    <citation type="submission" date="2019-02" db="EMBL/GenBank/DDBJ databases">
        <title>Prokaryotic population dynamics and viral predation in marine succession experiment using metagenomics: the confinement effect.</title>
        <authorList>
            <person name="Haro-Moreno J.M."/>
            <person name="Rodriguez-Valera F."/>
            <person name="Lopez-Perez M."/>
        </authorList>
    </citation>
    <scope>NUCLEOTIDE SEQUENCE [LARGE SCALE GENOMIC DNA]</scope>
    <source>
        <strain evidence="2">MED-G169</strain>
    </source>
</reference>
<evidence type="ECO:0000259" key="1">
    <source>
        <dbReference type="Pfam" id="PF07995"/>
    </source>
</evidence>
<dbReference type="Pfam" id="PF07995">
    <property type="entry name" value="GSDH"/>
    <property type="match status" value="1"/>
</dbReference>
<gene>
    <name evidence="2" type="ORF">EVB02_01535</name>
</gene>
<evidence type="ECO:0000313" key="2">
    <source>
        <dbReference type="EMBL" id="RZO07620.1"/>
    </source>
</evidence>
<dbReference type="Proteomes" id="UP000318148">
    <property type="component" value="Unassembled WGS sequence"/>
</dbReference>
<sequence length="365" mass="40573">MCPLLGFFSSISVYSAGYKSEVIVDNLDNPWSIAFISKSEWLVTELSGSLRRVINGEMQDDPVSGVPEAFYYGQGGLSDVVLHPNFKENKLVYLTMSASDPDSKKLNFLKVVRGELDGNDLLNVETIFESKPVRKTRAHYGGRLAFMADGSILISSGDGFNYREKAQSLDNHFGKFIRLNDDGSIPKNNPYLDKPDLKPEIWSFGHRNQQGLVVMDDGTVIAHEHGPKGGDELNIIEPGKNYGWPAITYGVDYSGAVISPFTEHPDMEQPVKYWVPSIAPSSMILYSGKMFEEWSGDLILSALKPGDVRRLKFKGDTATNEEIIISEFGRIRHVSEAPDGSLILLTDEKRKRGKLIRISSSSTDQ</sequence>